<dbReference type="InterPro" id="IPR002222">
    <property type="entry name" value="Ribosomal_uS19"/>
</dbReference>
<comment type="caution">
    <text evidence="6">The sequence shown here is derived from an EMBL/GenBank/DDBJ whole genome shotgun (WGS) entry which is preliminary data.</text>
</comment>
<dbReference type="InterPro" id="IPR020934">
    <property type="entry name" value="Ribosomal_uS19_CS"/>
</dbReference>
<evidence type="ECO:0000256" key="5">
    <source>
        <dbReference type="RuleBase" id="RU003485"/>
    </source>
</evidence>
<dbReference type="GO" id="GO:0003723">
    <property type="term" value="F:RNA binding"/>
    <property type="evidence" value="ECO:0007669"/>
    <property type="project" value="InterPro"/>
</dbReference>
<dbReference type="EMBL" id="CAJVPI010002721">
    <property type="protein sequence ID" value="CAG8648379.1"/>
    <property type="molecule type" value="Genomic_DNA"/>
</dbReference>
<dbReference type="GO" id="GO:0000028">
    <property type="term" value="P:ribosomal small subunit assembly"/>
    <property type="evidence" value="ECO:0007669"/>
    <property type="project" value="TreeGrafter"/>
</dbReference>
<reference evidence="6" key="1">
    <citation type="submission" date="2021-06" db="EMBL/GenBank/DDBJ databases">
        <authorList>
            <person name="Kallberg Y."/>
            <person name="Tangrot J."/>
            <person name="Rosling A."/>
        </authorList>
    </citation>
    <scope>NUCLEOTIDE SEQUENCE</scope>
    <source>
        <strain evidence="6">BR232B</strain>
    </source>
</reference>
<name>A0A9N9DPA2_9GLOM</name>
<dbReference type="OrthoDB" id="2043at2759"/>
<dbReference type="PROSITE" id="PS00323">
    <property type="entry name" value="RIBOSOMAL_S19"/>
    <property type="match status" value="1"/>
</dbReference>
<dbReference type="Proteomes" id="UP000789739">
    <property type="component" value="Unassembled WGS sequence"/>
</dbReference>
<sequence length="92" mass="10377">MRPSVVVLARSTWKGPHFVQFPGLRMAVEKSIPIRTGARACTILPAFVGLKFAVHNGKDYLTVNITEEMVGHKLGEFAPTRKRFSYKFTKNK</sequence>
<gene>
    <name evidence="6" type="ORF">PBRASI_LOCUS10146</name>
</gene>
<evidence type="ECO:0000256" key="2">
    <source>
        <dbReference type="ARBA" id="ARBA00022980"/>
    </source>
</evidence>
<dbReference type="PRINTS" id="PR00975">
    <property type="entry name" value="RIBOSOMALS19"/>
</dbReference>
<dbReference type="InterPro" id="IPR023575">
    <property type="entry name" value="Ribosomal_uS19_SF"/>
</dbReference>
<keyword evidence="2 5" id="KW-0689">Ribosomal protein</keyword>
<proteinExistence type="inferred from homology"/>
<keyword evidence="3 5" id="KW-0687">Ribonucleoprotein</keyword>
<dbReference type="PIRSF" id="PIRSF002144">
    <property type="entry name" value="Ribosomal_S19"/>
    <property type="match status" value="1"/>
</dbReference>
<dbReference type="Pfam" id="PF00203">
    <property type="entry name" value="Ribosomal_S19"/>
    <property type="match status" value="1"/>
</dbReference>
<comment type="similarity">
    <text evidence="1 5">Belongs to the universal ribosomal protein uS19 family.</text>
</comment>
<evidence type="ECO:0000256" key="1">
    <source>
        <dbReference type="ARBA" id="ARBA00007345"/>
    </source>
</evidence>
<dbReference type="AlphaFoldDB" id="A0A9N9DPA2"/>
<evidence type="ECO:0000313" key="7">
    <source>
        <dbReference type="Proteomes" id="UP000789739"/>
    </source>
</evidence>
<accession>A0A9N9DPA2</accession>
<evidence type="ECO:0000313" key="6">
    <source>
        <dbReference type="EMBL" id="CAG8648379.1"/>
    </source>
</evidence>
<dbReference type="GO" id="GO:0003735">
    <property type="term" value="F:structural constituent of ribosome"/>
    <property type="evidence" value="ECO:0007669"/>
    <property type="project" value="InterPro"/>
</dbReference>
<dbReference type="SUPFAM" id="SSF54570">
    <property type="entry name" value="Ribosomal protein S19"/>
    <property type="match status" value="1"/>
</dbReference>
<dbReference type="GO" id="GO:0005763">
    <property type="term" value="C:mitochondrial small ribosomal subunit"/>
    <property type="evidence" value="ECO:0007669"/>
    <property type="project" value="TreeGrafter"/>
</dbReference>
<dbReference type="GO" id="GO:0006412">
    <property type="term" value="P:translation"/>
    <property type="evidence" value="ECO:0007669"/>
    <property type="project" value="InterPro"/>
</dbReference>
<protein>
    <recommendedName>
        <fullName evidence="4">Small ribosomal subunit protein uS19m</fullName>
    </recommendedName>
</protein>
<dbReference type="Gene3D" id="3.30.860.10">
    <property type="entry name" value="30s Ribosomal Protein S19, Chain A"/>
    <property type="match status" value="1"/>
</dbReference>
<dbReference type="FunFam" id="3.30.860.10:FF:000001">
    <property type="entry name" value="30S ribosomal protein S19"/>
    <property type="match status" value="1"/>
</dbReference>
<organism evidence="6 7">
    <name type="scientific">Paraglomus brasilianum</name>
    <dbReference type="NCBI Taxonomy" id="144538"/>
    <lineage>
        <taxon>Eukaryota</taxon>
        <taxon>Fungi</taxon>
        <taxon>Fungi incertae sedis</taxon>
        <taxon>Mucoromycota</taxon>
        <taxon>Glomeromycotina</taxon>
        <taxon>Glomeromycetes</taxon>
        <taxon>Paraglomerales</taxon>
        <taxon>Paraglomeraceae</taxon>
        <taxon>Paraglomus</taxon>
    </lineage>
</organism>
<evidence type="ECO:0000256" key="4">
    <source>
        <dbReference type="ARBA" id="ARBA00044183"/>
    </source>
</evidence>
<dbReference type="PANTHER" id="PTHR11880:SF8">
    <property type="entry name" value="SMALL RIBOSOMAL SUBUNIT PROTEIN US19M"/>
    <property type="match status" value="1"/>
</dbReference>
<evidence type="ECO:0000256" key="3">
    <source>
        <dbReference type="ARBA" id="ARBA00023274"/>
    </source>
</evidence>
<keyword evidence="7" id="KW-1185">Reference proteome</keyword>
<dbReference type="HAMAP" id="MF_00531">
    <property type="entry name" value="Ribosomal_uS19"/>
    <property type="match status" value="1"/>
</dbReference>
<dbReference type="PANTHER" id="PTHR11880">
    <property type="entry name" value="RIBOSOMAL PROTEIN S19P FAMILY MEMBER"/>
    <property type="match status" value="1"/>
</dbReference>